<dbReference type="InterPro" id="IPR015943">
    <property type="entry name" value="WD40/YVTN_repeat-like_dom_sf"/>
</dbReference>
<dbReference type="InterPro" id="IPR018391">
    <property type="entry name" value="PQQ_b-propeller_rpt"/>
</dbReference>
<dbReference type="SMART" id="SM00564">
    <property type="entry name" value="PQQ"/>
    <property type="match status" value="3"/>
</dbReference>
<name>A0A238U752_9FLAO</name>
<dbReference type="SUPFAM" id="SSF50998">
    <property type="entry name" value="Quinoprotein alcohol dehydrogenase-like"/>
    <property type="match status" value="1"/>
</dbReference>
<reference evidence="2 3" key="1">
    <citation type="submission" date="2017-07" db="EMBL/GenBank/DDBJ databases">
        <authorList>
            <person name="Sun Z.S."/>
            <person name="Albrecht U."/>
            <person name="Echele G."/>
            <person name="Lee C.C."/>
        </authorList>
    </citation>
    <scope>NUCLEOTIDE SEQUENCE [LARGE SCALE GENOMIC DNA]</scope>
    <source>
        <strain evidence="3">type strain: KCTC 22618</strain>
    </source>
</reference>
<accession>A0A238U752</accession>
<dbReference type="PANTHER" id="PTHR34512">
    <property type="entry name" value="CELL SURFACE PROTEIN"/>
    <property type="match status" value="1"/>
</dbReference>
<proteinExistence type="predicted"/>
<evidence type="ECO:0000313" key="3">
    <source>
        <dbReference type="Proteomes" id="UP000215214"/>
    </source>
</evidence>
<keyword evidence="3" id="KW-1185">Reference proteome</keyword>
<feature type="domain" description="Pyrrolo-quinoline quinone repeat" evidence="1">
    <location>
        <begin position="42"/>
        <end position="156"/>
    </location>
</feature>
<dbReference type="KEGG" id="tje:TJEJU_0402"/>
<dbReference type="PANTHER" id="PTHR34512:SF30">
    <property type="entry name" value="OUTER MEMBRANE PROTEIN ASSEMBLY FACTOR BAMB"/>
    <property type="match status" value="1"/>
</dbReference>
<organism evidence="2 3">
    <name type="scientific">Tenacibaculum jejuense</name>
    <dbReference type="NCBI Taxonomy" id="584609"/>
    <lineage>
        <taxon>Bacteria</taxon>
        <taxon>Pseudomonadati</taxon>
        <taxon>Bacteroidota</taxon>
        <taxon>Flavobacteriia</taxon>
        <taxon>Flavobacteriales</taxon>
        <taxon>Flavobacteriaceae</taxon>
        <taxon>Tenacibaculum</taxon>
    </lineage>
</organism>
<dbReference type="EMBL" id="LT899436">
    <property type="protein sequence ID" value="SNR14200.1"/>
    <property type="molecule type" value="Genomic_DNA"/>
</dbReference>
<dbReference type="RefSeq" id="WP_095069061.1">
    <property type="nucleotide sequence ID" value="NZ_LT899436.1"/>
</dbReference>
<dbReference type="OrthoDB" id="9816081at2"/>
<dbReference type="Gene3D" id="2.130.10.10">
    <property type="entry name" value="YVTN repeat-like/Quinoprotein amine dehydrogenase"/>
    <property type="match status" value="1"/>
</dbReference>
<dbReference type="InterPro" id="IPR002372">
    <property type="entry name" value="PQQ_rpt_dom"/>
</dbReference>
<dbReference type="Proteomes" id="UP000215214">
    <property type="component" value="Chromosome TJEJU"/>
</dbReference>
<dbReference type="AlphaFoldDB" id="A0A238U752"/>
<evidence type="ECO:0000259" key="1">
    <source>
        <dbReference type="Pfam" id="PF13360"/>
    </source>
</evidence>
<dbReference type="Pfam" id="PF13360">
    <property type="entry name" value="PQQ_2"/>
    <property type="match status" value="1"/>
</dbReference>
<sequence>MEKSYPTTNNFKFDIISPKLKPIDCFNIPISFLPYSNCLLLVDNDMVFISTDAGVVSVDLNKKQTVWEMKVEATIRGQMLLLDNVLLIQCENHLYAINPINGELLWKFYYPRFYSFLTTPVIKNNIVYLRHRKAITGIDLKTGKKKYKATTKYTQKDDWPGETYAGMSILGNRLYTQTGNKKEKYFLESCDIETGELASPIEIPFACDDYFFRDGLQVNNLFFFVSSCEAHRRIKTEFTNSRLFCILDLLTGKMTYHRLGGGRAKECSNIVHHLGKVYFCIHKSGLASESGCIYVYDIEKGSEPEILTTDCTAKFLAVSKNSLFAVEEMNICFKEYDFDGNQLNSFFADKDNAFYKWSNIVAKEDKTYISYIDENDEIKLLILGD</sequence>
<protein>
    <recommendedName>
        <fullName evidence="1">Pyrrolo-quinoline quinone repeat domain-containing protein</fullName>
    </recommendedName>
</protein>
<gene>
    <name evidence="2" type="ORF">TJEJU_0402</name>
</gene>
<dbReference type="InterPro" id="IPR011047">
    <property type="entry name" value="Quinoprotein_ADH-like_sf"/>
</dbReference>
<evidence type="ECO:0000313" key="2">
    <source>
        <dbReference type="EMBL" id="SNR14200.1"/>
    </source>
</evidence>